<feature type="compositionally biased region" description="Polar residues" evidence="1">
    <location>
        <begin position="272"/>
        <end position="287"/>
    </location>
</feature>
<dbReference type="OrthoDB" id="2421327at2759"/>
<evidence type="ECO:0000313" key="4">
    <source>
        <dbReference type="Proteomes" id="UP000799302"/>
    </source>
</evidence>
<feature type="compositionally biased region" description="Low complexity" evidence="1">
    <location>
        <begin position="357"/>
        <end position="376"/>
    </location>
</feature>
<feature type="compositionally biased region" description="Low complexity" evidence="1">
    <location>
        <begin position="300"/>
        <end position="321"/>
    </location>
</feature>
<dbReference type="Pfam" id="PF16761">
    <property type="entry name" value="Clr2_transil"/>
    <property type="match status" value="1"/>
</dbReference>
<dbReference type="GO" id="GO:0033553">
    <property type="term" value="C:rDNA heterochromatin"/>
    <property type="evidence" value="ECO:0007669"/>
    <property type="project" value="TreeGrafter"/>
</dbReference>
<gene>
    <name evidence="3" type="ORF">BT63DRAFT_468110</name>
</gene>
<feature type="region of interest" description="Disordered" evidence="1">
    <location>
        <begin position="178"/>
        <end position="214"/>
    </location>
</feature>
<dbReference type="InterPro" id="IPR038986">
    <property type="entry name" value="Clr2"/>
</dbReference>
<organism evidence="3 4">
    <name type="scientific">Microthyrium microscopicum</name>
    <dbReference type="NCBI Taxonomy" id="703497"/>
    <lineage>
        <taxon>Eukaryota</taxon>
        <taxon>Fungi</taxon>
        <taxon>Dikarya</taxon>
        <taxon>Ascomycota</taxon>
        <taxon>Pezizomycotina</taxon>
        <taxon>Dothideomycetes</taxon>
        <taxon>Dothideomycetes incertae sedis</taxon>
        <taxon>Microthyriales</taxon>
        <taxon>Microthyriaceae</taxon>
        <taxon>Microthyrium</taxon>
    </lineage>
</organism>
<feature type="compositionally biased region" description="Low complexity" evidence="1">
    <location>
        <begin position="334"/>
        <end position="347"/>
    </location>
</feature>
<feature type="domain" description="Cryptic loci regulator 2 N-terminal" evidence="2">
    <location>
        <begin position="91"/>
        <end position="171"/>
    </location>
</feature>
<feature type="compositionally biased region" description="Polar residues" evidence="1">
    <location>
        <begin position="554"/>
        <end position="563"/>
    </location>
</feature>
<dbReference type="GO" id="GO:0030466">
    <property type="term" value="P:silent mating-type cassette heterochromatin formation"/>
    <property type="evidence" value="ECO:0007669"/>
    <property type="project" value="TreeGrafter"/>
</dbReference>
<protein>
    <recommendedName>
        <fullName evidence="2">Cryptic loci regulator 2 N-terminal domain-containing protein</fullName>
    </recommendedName>
</protein>
<keyword evidence="4" id="KW-1185">Reference proteome</keyword>
<proteinExistence type="predicted"/>
<evidence type="ECO:0000256" key="1">
    <source>
        <dbReference type="SAM" id="MobiDB-lite"/>
    </source>
</evidence>
<evidence type="ECO:0000313" key="3">
    <source>
        <dbReference type="EMBL" id="KAF2672110.1"/>
    </source>
</evidence>
<feature type="region of interest" description="Disordered" evidence="1">
    <location>
        <begin position="267"/>
        <end position="287"/>
    </location>
</feature>
<dbReference type="Proteomes" id="UP000799302">
    <property type="component" value="Unassembled WGS sequence"/>
</dbReference>
<dbReference type="PANTHER" id="PTHR38046">
    <property type="entry name" value="CRYPTIC LOCI REGULATOR 2"/>
    <property type="match status" value="1"/>
</dbReference>
<dbReference type="InterPro" id="IPR031915">
    <property type="entry name" value="Clr2_N"/>
</dbReference>
<dbReference type="PANTHER" id="PTHR38046:SF1">
    <property type="entry name" value="CRYPTIC LOCI REGULATOR 2"/>
    <property type="match status" value="1"/>
</dbReference>
<name>A0A6A6UK20_9PEZI</name>
<evidence type="ECO:0000259" key="2">
    <source>
        <dbReference type="Pfam" id="PF16761"/>
    </source>
</evidence>
<dbReference type="GO" id="GO:0070824">
    <property type="term" value="C:SHREC complex"/>
    <property type="evidence" value="ECO:0007669"/>
    <property type="project" value="InterPro"/>
</dbReference>
<feature type="region of interest" description="Disordered" evidence="1">
    <location>
        <begin position="508"/>
        <end position="569"/>
    </location>
</feature>
<dbReference type="EMBL" id="MU004232">
    <property type="protein sequence ID" value="KAF2672110.1"/>
    <property type="molecule type" value="Genomic_DNA"/>
</dbReference>
<feature type="region of interest" description="Disordered" evidence="1">
    <location>
        <begin position="300"/>
        <end position="383"/>
    </location>
</feature>
<dbReference type="GO" id="GO:0031934">
    <property type="term" value="C:mating-type region heterochromatin"/>
    <property type="evidence" value="ECO:0007669"/>
    <property type="project" value="TreeGrafter"/>
</dbReference>
<reference evidence="3" key="1">
    <citation type="journal article" date="2020" name="Stud. Mycol.">
        <title>101 Dothideomycetes genomes: a test case for predicting lifestyles and emergence of pathogens.</title>
        <authorList>
            <person name="Haridas S."/>
            <person name="Albert R."/>
            <person name="Binder M."/>
            <person name="Bloem J."/>
            <person name="Labutti K."/>
            <person name="Salamov A."/>
            <person name="Andreopoulos B."/>
            <person name="Baker S."/>
            <person name="Barry K."/>
            <person name="Bills G."/>
            <person name="Bluhm B."/>
            <person name="Cannon C."/>
            <person name="Castanera R."/>
            <person name="Culley D."/>
            <person name="Daum C."/>
            <person name="Ezra D."/>
            <person name="Gonzalez J."/>
            <person name="Henrissat B."/>
            <person name="Kuo A."/>
            <person name="Liang C."/>
            <person name="Lipzen A."/>
            <person name="Lutzoni F."/>
            <person name="Magnuson J."/>
            <person name="Mondo S."/>
            <person name="Nolan M."/>
            <person name="Ohm R."/>
            <person name="Pangilinan J."/>
            <person name="Park H.-J."/>
            <person name="Ramirez L."/>
            <person name="Alfaro M."/>
            <person name="Sun H."/>
            <person name="Tritt A."/>
            <person name="Yoshinaga Y."/>
            <person name="Zwiers L.-H."/>
            <person name="Turgeon B."/>
            <person name="Goodwin S."/>
            <person name="Spatafora J."/>
            <person name="Crous P."/>
            <person name="Grigoriev I."/>
        </authorList>
    </citation>
    <scope>NUCLEOTIDE SEQUENCE</scope>
    <source>
        <strain evidence="3">CBS 115976</strain>
    </source>
</reference>
<sequence>MGGMIKFQILNVLRSDGKAVVKGQPNKPSDSQQQIVEKKDKYGKVVTEYYRQLTRDDAKYMDWLQKLGCMLVSHLMPQQWDKVSKDSTLSYLLEDFPQHYTLWDHVKKVGQGEGSASKIRHDAGGHDRADAYLYGHAGKRRFRSPAEFFPHLLWLSTDTTQDTDNCSCRLCSPDILQPESPVVSRPRKKTTLAKDTPKPVKPKPKAAKDVPKPSPKLVQIPQVVIHQKPAKSSAQTPPMLAASTPIFAIERPASTPIHSQGHPVQTAIASRPASTTAMHHQQPMSFGSTAQHPIMIHDAPQPQQQHQIPQQQHQLPQQQQRQQDHPQLHHQMHPQHIQHPQAHTPQPQSHPQPRPQSHPQMSPPQQHQMPQQYDQQSVQHNMAQHQQIDPNLMNYYSNDMLQFGQPHQQFGLVNSAQQYSTYNMPQSYQHGLPQQDLGYVPEPQNTDDAEDIAKAAEAIDQAEEDTNEPLGTMDSIDNEILSFLDVLEQDMGLSGGSVANEVGNLEAAATHDATSRPLDTNSDLPALDDDDWAQAGNDPEYWLRQLNEAADLDSPQSWRPPSSNDEDKS</sequence>
<dbReference type="AlphaFoldDB" id="A0A6A6UK20"/>
<accession>A0A6A6UK20</accession>